<dbReference type="AlphaFoldDB" id="A0A930W0W4"/>
<dbReference type="Pfam" id="PF03033">
    <property type="entry name" value="Glyco_transf_28"/>
    <property type="match status" value="1"/>
</dbReference>
<evidence type="ECO:0000259" key="3">
    <source>
        <dbReference type="Pfam" id="PF03033"/>
    </source>
</evidence>
<dbReference type="PANTHER" id="PTHR21015:SF22">
    <property type="entry name" value="GLYCOSYLTRANSFERASE"/>
    <property type="match status" value="1"/>
</dbReference>
<evidence type="ECO:0000256" key="2">
    <source>
        <dbReference type="ARBA" id="ARBA00022679"/>
    </source>
</evidence>
<evidence type="ECO:0000313" key="4">
    <source>
        <dbReference type="EMBL" id="MBF4809454.1"/>
    </source>
</evidence>
<feature type="domain" description="Glycosyltransferase family 28 N-terminal" evidence="3">
    <location>
        <begin position="9"/>
        <end position="147"/>
    </location>
</feature>
<dbReference type="SUPFAM" id="SSF53756">
    <property type="entry name" value="UDP-Glycosyltransferase/glycogen phosphorylase"/>
    <property type="match status" value="1"/>
</dbReference>
<dbReference type="CDD" id="cd03785">
    <property type="entry name" value="GT28_MurG"/>
    <property type="match status" value="1"/>
</dbReference>
<reference evidence="4" key="1">
    <citation type="submission" date="2020-04" db="EMBL/GenBank/DDBJ databases">
        <title>Deep metagenomics examines the oral microbiome during advanced dental caries in children, revealing novel taxa and co-occurrences with host molecules.</title>
        <authorList>
            <person name="Baker J.L."/>
            <person name="Morton J.T."/>
            <person name="Dinis M."/>
            <person name="Alvarez R."/>
            <person name="Tran N.C."/>
            <person name="Knight R."/>
            <person name="Edlund A."/>
        </authorList>
    </citation>
    <scope>NUCLEOTIDE SEQUENCE</scope>
    <source>
        <strain evidence="4">JCVI_22A_bin.2</strain>
    </source>
</reference>
<evidence type="ECO:0000256" key="1">
    <source>
        <dbReference type="ARBA" id="ARBA00022676"/>
    </source>
</evidence>
<gene>
    <name evidence="4" type="ORF">HXK23_04455</name>
</gene>
<keyword evidence="1" id="KW-0328">Glycosyltransferase</keyword>
<protein>
    <submittedName>
        <fullName evidence="4">Glycosyltransferase</fullName>
    </submittedName>
</protein>
<keyword evidence="2" id="KW-0808">Transferase</keyword>
<organism evidence="4 5">
    <name type="scientific">Lancefieldella parvula</name>
    <dbReference type="NCBI Taxonomy" id="1382"/>
    <lineage>
        <taxon>Bacteria</taxon>
        <taxon>Bacillati</taxon>
        <taxon>Actinomycetota</taxon>
        <taxon>Coriobacteriia</taxon>
        <taxon>Coriobacteriales</taxon>
        <taxon>Atopobiaceae</taxon>
        <taxon>Lancefieldella</taxon>
    </lineage>
</organism>
<dbReference type="GO" id="GO:1901137">
    <property type="term" value="P:carbohydrate derivative biosynthetic process"/>
    <property type="evidence" value="ECO:0007669"/>
    <property type="project" value="UniProtKB-ARBA"/>
</dbReference>
<sequence length="176" mass="19214">MAEQKKLSVAIAAGGTAGHINPALALAEELRERGHQVTFYGQPNKLEGTLVPEAGFELVPIHVNGFDRRRPWTLISAAYNLERAKSQLHKRFREQGAPDVAIGFGAYVELPLLQLCAKLHIPYLIHEQNSVTGLANRVSAGKASKVCIAFPEARKAFEGRVKAQDNIVVTGNPVRK</sequence>
<dbReference type="InterPro" id="IPR004276">
    <property type="entry name" value="GlycoTrans_28_N"/>
</dbReference>
<dbReference type="PANTHER" id="PTHR21015">
    <property type="entry name" value="UDP-N-ACETYLGLUCOSAMINE--N-ACETYLMURAMYL-(PENTAPEPTIDE) PYROPHOSPHORYL-UNDECAPRENOL N-ACETYLGLUCOSAMINE TRANSFERASE 1"/>
    <property type="match status" value="1"/>
</dbReference>
<comment type="caution">
    <text evidence="4">The sequence shown here is derived from an EMBL/GenBank/DDBJ whole genome shotgun (WGS) entry which is preliminary data.</text>
</comment>
<name>A0A930W0W4_9ACTN</name>
<feature type="non-terminal residue" evidence="4">
    <location>
        <position position="176"/>
    </location>
</feature>
<evidence type="ECO:0000313" key="5">
    <source>
        <dbReference type="Proteomes" id="UP000772566"/>
    </source>
</evidence>
<dbReference type="GO" id="GO:0016758">
    <property type="term" value="F:hexosyltransferase activity"/>
    <property type="evidence" value="ECO:0007669"/>
    <property type="project" value="InterPro"/>
</dbReference>
<proteinExistence type="predicted"/>
<dbReference type="GO" id="GO:0005975">
    <property type="term" value="P:carbohydrate metabolic process"/>
    <property type="evidence" value="ECO:0007669"/>
    <property type="project" value="InterPro"/>
</dbReference>
<dbReference type="Proteomes" id="UP000772566">
    <property type="component" value="Unassembled WGS sequence"/>
</dbReference>
<dbReference type="EMBL" id="JABZGT010000255">
    <property type="protein sequence ID" value="MBF4809454.1"/>
    <property type="molecule type" value="Genomic_DNA"/>
</dbReference>
<accession>A0A930W0W4</accession>
<dbReference type="Gene3D" id="3.40.50.2000">
    <property type="entry name" value="Glycogen Phosphorylase B"/>
    <property type="match status" value="1"/>
</dbReference>